<dbReference type="PROSITE" id="PS50890">
    <property type="entry name" value="PUA"/>
    <property type="match status" value="1"/>
</dbReference>
<dbReference type="InterPro" id="IPR029099">
    <property type="entry name" value="Pribosyltran_N"/>
</dbReference>
<dbReference type="PANTHER" id="PTHR10210">
    <property type="entry name" value="RIBOSE-PHOSPHATE DIPHOSPHOKINASE FAMILY MEMBER"/>
    <property type="match status" value="1"/>
</dbReference>
<feature type="domain" description="Phosphoribosyltransferase" evidence="2">
    <location>
        <begin position="152"/>
        <end position="251"/>
    </location>
</feature>
<dbReference type="PANTHER" id="PTHR10210:SF41">
    <property type="entry name" value="RIBOSE-PHOSPHATE PYROPHOSPHOKINASE 1, CHLOROPLASTIC"/>
    <property type="match status" value="1"/>
</dbReference>
<reference evidence="4 5" key="1">
    <citation type="submission" date="2019-04" db="EMBL/GenBank/DDBJ databases">
        <title>Novel bacteriophages capable of disrupting biofilms from clinical strains of Aeromonas hydrophila with intrinsic antibiotic resistance.</title>
        <authorList>
            <person name="Kabwe M."/>
            <person name="Brown T.L."/>
            <person name="Speirs L."/>
            <person name="Ku H."/>
            <person name="Leach M."/>
            <person name="Chan H.T."/>
            <person name="Petrovski S."/>
            <person name="Lock P."/>
            <person name="Tucci J."/>
        </authorList>
    </citation>
    <scope>NUCLEOTIDE SEQUENCE [LARGE SCALE GENOMIC DNA]</scope>
</reference>
<dbReference type="EMBL" id="MK838112">
    <property type="protein sequence ID" value="QDH46510.1"/>
    <property type="molecule type" value="Genomic_DNA"/>
</dbReference>
<dbReference type="InterPro" id="IPR000836">
    <property type="entry name" value="PRTase_dom"/>
</dbReference>
<dbReference type="GO" id="GO:0006015">
    <property type="term" value="P:5-phosphoribose 1-diphosphate biosynthetic process"/>
    <property type="evidence" value="ECO:0007669"/>
    <property type="project" value="TreeGrafter"/>
</dbReference>
<dbReference type="Pfam" id="PF00156">
    <property type="entry name" value="Pribosyltran"/>
    <property type="match status" value="1"/>
</dbReference>
<sequence>MKSKFQVFVQGMAINTSIFQFSGGEYQVNLDKLVIAGNNPVKAHIQAFILDGDIMPLALIVDALRGVYGDCSISLDLPYLPYARQDRVMNSGEALSCKVFCDMINGLGFSNVYINDCHSDVGLALIKNVTNIPLQLPTEYAYILNPLHKPYDAIVAPDAGALKKSYKVAQSYHIPELIRADKTRDVTNGVITGTVVYGDVEGKRLIVCDDICDGGMTFIKLGEELRKQGAKSIDLHVTHGIFSKGKTELLKLYNNVTATFDYEEMFK</sequence>
<dbReference type="NCBIfam" id="TIGR01251">
    <property type="entry name" value="ribP_PPkin"/>
    <property type="match status" value="1"/>
</dbReference>
<evidence type="ECO:0000313" key="5">
    <source>
        <dbReference type="Proteomes" id="UP000319466"/>
    </source>
</evidence>
<dbReference type="GO" id="GO:0006164">
    <property type="term" value="P:purine nucleotide biosynthetic process"/>
    <property type="evidence" value="ECO:0007669"/>
    <property type="project" value="TreeGrafter"/>
</dbReference>
<organism evidence="4 5">
    <name type="scientific">Aeromonas phage LAh_6</name>
    <dbReference type="NCBI Taxonomy" id="2591030"/>
    <lineage>
        <taxon>Viruses</taxon>
        <taxon>Duplodnaviria</taxon>
        <taxon>Heunggongvirae</taxon>
        <taxon>Uroviricota</taxon>
        <taxon>Caudoviricetes</taxon>
        <taxon>Grimontviridae</taxon>
        <taxon>Lahexavirus</taxon>
        <taxon>Lahexavirus LAh6</taxon>
    </lineage>
</organism>
<evidence type="ECO:0000256" key="1">
    <source>
        <dbReference type="ARBA" id="ARBA00022727"/>
    </source>
</evidence>
<dbReference type="GO" id="GO:0000287">
    <property type="term" value="F:magnesium ion binding"/>
    <property type="evidence" value="ECO:0007669"/>
    <property type="project" value="InterPro"/>
</dbReference>
<dbReference type="GO" id="GO:0002189">
    <property type="term" value="C:ribose phosphate diphosphokinase complex"/>
    <property type="evidence" value="ECO:0007669"/>
    <property type="project" value="TreeGrafter"/>
</dbReference>
<dbReference type="SMART" id="SM01400">
    <property type="entry name" value="Pribosyltran_N"/>
    <property type="match status" value="1"/>
</dbReference>
<evidence type="ECO:0000313" key="4">
    <source>
        <dbReference type="EMBL" id="QDH46510.1"/>
    </source>
</evidence>
<evidence type="ECO:0000259" key="3">
    <source>
        <dbReference type="Pfam" id="PF13793"/>
    </source>
</evidence>
<keyword evidence="5" id="KW-1185">Reference proteome</keyword>
<keyword evidence="4" id="KW-0808">Transferase</keyword>
<dbReference type="CDD" id="cd06223">
    <property type="entry name" value="PRTases_typeI"/>
    <property type="match status" value="1"/>
</dbReference>
<dbReference type="InterPro" id="IPR029057">
    <property type="entry name" value="PRTase-like"/>
</dbReference>
<evidence type="ECO:0000259" key="2">
    <source>
        <dbReference type="Pfam" id="PF00156"/>
    </source>
</evidence>
<protein>
    <submittedName>
        <fullName evidence="4">Putative ribose-phosphate pyrophosphokinase</fullName>
    </submittedName>
</protein>
<proteinExistence type="predicted"/>
<accession>A0A513ZZQ8</accession>
<dbReference type="Gene3D" id="3.40.50.2020">
    <property type="match status" value="2"/>
</dbReference>
<dbReference type="SUPFAM" id="SSF53271">
    <property type="entry name" value="PRTase-like"/>
    <property type="match status" value="1"/>
</dbReference>
<keyword evidence="4" id="KW-0418">Kinase</keyword>
<dbReference type="InterPro" id="IPR005946">
    <property type="entry name" value="Rib-P_diPkinase"/>
</dbReference>
<keyword evidence="1" id="KW-0545">Nucleotide biosynthesis</keyword>
<dbReference type="GO" id="GO:0016301">
    <property type="term" value="F:kinase activity"/>
    <property type="evidence" value="ECO:0007669"/>
    <property type="project" value="UniProtKB-KW"/>
</dbReference>
<dbReference type="GO" id="GO:0004749">
    <property type="term" value="F:ribose phosphate diphosphokinase activity"/>
    <property type="evidence" value="ECO:0007669"/>
    <property type="project" value="TreeGrafter"/>
</dbReference>
<dbReference type="Pfam" id="PF13793">
    <property type="entry name" value="Pribosyltran_N"/>
    <property type="match status" value="1"/>
</dbReference>
<gene>
    <name evidence="4" type="ORF">LAh6_104</name>
</gene>
<feature type="domain" description="Ribose-phosphate pyrophosphokinase N-terminal" evidence="3">
    <location>
        <begin position="15"/>
        <end position="108"/>
    </location>
</feature>
<dbReference type="Proteomes" id="UP000319466">
    <property type="component" value="Segment"/>
</dbReference>
<name>A0A513ZZQ8_9CAUD</name>